<evidence type="ECO:0000313" key="2">
    <source>
        <dbReference type="EMBL" id="GGN67000.1"/>
    </source>
</evidence>
<proteinExistence type="predicted"/>
<keyword evidence="3" id="KW-1185">Reference proteome</keyword>
<sequence>MSTEQPAAYFRRDGEVYTPTSWGRSLWADGILSGPPVCGLLAREIENRYRTGEFVPARFTVDLHQPVPAVPLTVDSELTRDGNRVRAAQAVLRAEGVVVARASAVLLKRSAQPPGEVWREVRRPPLPPAELLASVAPTVHLFDSDGSGDGWSVEISRHENDTRKRKWVRGIPVVAGEAGSPFVFAAMAGEQASLVTNWGTEGIGFINTDVSITFARLPIGPEMGIEAGNHLSHDGIAAGSAVLYDADGEFGVCTVSAVANERRQISGAAIDAYIPQRGGRQRA</sequence>
<accession>A0ABQ2K348</accession>
<dbReference type="InterPro" id="IPR049449">
    <property type="entry name" value="TesB_ACOT8-like_N"/>
</dbReference>
<comment type="caution">
    <text evidence="2">The sequence shown here is derived from an EMBL/GenBank/DDBJ whole genome shotgun (WGS) entry which is preliminary data.</text>
</comment>
<dbReference type="Gene3D" id="2.40.160.210">
    <property type="entry name" value="Acyl-CoA thioesterase, double hotdog domain"/>
    <property type="match status" value="1"/>
</dbReference>
<dbReference type="Proteomes" id="UP000658127">
    <property type="component" value="Unassembled WGS sequence"/>
</dbReference>
<protein>
    <recommendedName>
        <fullName evidence="1">Acyl-CoA thioesterase-like N-terminal HotDog domain-containing protein</fullName>
    </recommendedName>
</protein>
<feature type="domain" description="Acyl-CoA thioesterase-like N-terminal HotDog" evidence="1">
    <location>
        <begin position="27"/>
        <end position="105"/>
    </location>
</feature>
<name>A0ABQ2K348_9NOCA</name>
<organism evidence="2 3">
    <name type="scientific">Nocardia rhizosphaerihabitans</name>
    <dbReference type="NCBI Taxonomy" id="1691570"/>
    <lineage>
        <taxon>Bacteria</taxon>
        <taxon>Bacillati</taxon>
        <taxon>Actinomycetota</taxon>
        <taxon>Actinomycetes</taxon>
        <taxon>Mycobacteriales</taxon>
        <taxon>Nocardiaceae</taxon>
        <taxon>Nocardia</taxon>
    </lineage>
</organism>
<gene>
    <name evidence="2" type="ORF">GCM10011610_02620</name>
</gene>
<dbReference type="RefSeq" id="WP_189022894.1">
    <property type="nucleotide sequence ID" value="NZ_BMNE01000001.1"/>
</dbReference>
<dbReference type="InterPro" id="IPR042171">
    <property type="entry name" value="Acyl-CoA_hotdog"/>
</dbReference>
<reference evidence="3" key="1">
    <citation type="journal article" date="2019" name="Int. J. Syst. Evol. Microbiol.">
        <title>The Global Catalogue of Microorganisms (GCM) 10K type strain sequencing project: providing services to taxonomists for standard genome sequencing and annotation.</title>
        <authorList>
            <consortium name="The Broad Institute Genomics Platform"/>
            <consortium name="The Broad Institute Genome Sequencing Center for Infectious Disease"/>
            <person name="Wu L."/>
            <person name="Ma J."/>
        </authorList>
    </citation>
    <scope>NUCLEOTIDE SEQUENCE [LARGE SCALE GENOMIC DNA]</scope>
    <source>
        <strain evidence="3">CGMCC 4.7329</strain>
    </source>
</reference>
<dbReference type="Pfam" id="PF13622">
    <property type="entry name" value="4HBT_3"/>
    <property type="match status" value="1"/>
</dbReference>
<evidence type="ECO:0000313" key="3">
    <source>
        <dbReference type="Proteomes" id="UP000658127"/>
    </source>
</evidence>
<evidence type="ECO:0000259" key="1">
    <source>
        <dbReference type="Pfam" id="PF13622"/>
    </source>
</evidence>
<dbReference type="EMBL" id="BMNE01000001">
    <property type="protein sequence ID" value="GGN67000.1"/>
    <property type="molecule type" value="Genomic_DNA"/>
</dbReference>